<gene>
    <name evidence="1" type="ORF">H6G74_15485</name>
</gene>
<keyword evidence="2" id="KW-1185">Reference proteome</keyword>
<proteinExistence type="predicted"/>
<reference evidence="1 2" key="1">
    <citation type="journal article" date="2020" name="ISME J.">
        <title>Comparative genomics reveals insights into cyanobacterial evolution and habitat adaptation.</title>
        <authorList>
            <person name="Chen M.Y."/>
            <person name="Teng W.K."/>
            <person name="Zhao L."/>
            <person name="Hu C.X."/>
            <person name="Zhou Y.K."/>
            <person name="Han B.P."/>
            <person name="Song L.R."/>
            <person name="Shu W.S."/>
        </authorList>
    </citation>
    <scope>NUCLEOTIDE SEQUENCE [LARGE SCALE GENOMIC DNA]</scope>
    <source>
        <strain evidence="1 2">FACHB-130</strain>
    </source>
</reference>
<organism evidence="1 2">
    <name type="scientific">Nostoc spongiaeforme FACHB-130</name>
    <dbReference type="NCBI Taxonomy" id="1357510"/>
    <lineage>
        <taxon>Bacteria</taxon>
        <taxon>Bacillati</taxon>
        <taxon>Cyanobacteriota</taxon>
        <taxon>Cyanophyceae</taxon>
        <taxon>Nostocales</taxon>
        <taxon>Nostocaceae</taxon>
        <taxon>Nostoc</taxon>
    </lineage>
</organism>
<sequence>MAADKKTLPLRLSLDEYQKLTMDHIAYMAETGQRVTLTAYIKIMLDLLEPASKDK</sequence>
<dbReference type="RefSeq" id="WP_190968509.1">
    <property type="nucleotide sequence ID" value="NZ_JACJTB010000019.1"/>
</dbReference>
<accession>A0ABR8FX24</accession>
<protein>
    <submittedName>
        <fullName evidence="1">Uncharacterized protein</fullName>
    </submittedName>
</protein>
<evidence type="ECO:0000313" key="1">
    <source>
        <dbReference type="EMBL" id="MBD2595719.1"/>
    </source>
</evidence>
<name>A0ABR8FX24_9NOSO</name>
<dbReference type="EMBL" id="JACJTB010000019">
    <property type="protein sequence ID" value="MBD2595719.1"/>
    <property type="molecule type" value="Genomic_DNA"/>
</dbReference>
<evidence type="ECO:0000313" key="2">
    <source>
        <dbReference type="Proteomes" id="UP000603457"/>
    </source>
</evidence>
<comment type="caution">
    <text evidence="1">The sequence shown here is derived from an EMBL/GenBank/DDBJ whole genome shotgun (WGS) entry which is preliminary data.</text>
</comment>
<dbReference type="Proteomes" id="UP000603457">
    <property type="component" value="Unassembled WGS sequence"/>
</dbReference>